<evidence type="ECO:0000313" key="1">
    <source>
        <dbReference type="EMBL" id="AZS17684.1"/>
    </source>
</evidence>
<accession>A0A3Q9IF73</accession>
<dbReference type="RefSeq" id="WP_127003455.1">
    <property type="nucleotide sequence ID" value="NZ_CP034346.1"/>
</dbReference>
<dbReference type="AlphaFoldDB" id="A0A3Q9IF73"/>
<dbReference type="KEGG" id="plut:EI981_26790"/>
<name>A0A3Q9IF73_9BACL</name>
<dbReference type="OrthoDB" id="2819999at2"/>
<gene>
    <name evidence="1" type="ORF">EI981_26790</name>
</gene>
<evidence type="ECO:0000313" key="2">
    <source>
        <dbReference type="Proteomes" id="UP000270678"/>
    </source>
</evidence>
<keyword evidence="2" id="KW-1185">Reference proteome</keyword>
<organism evidence="1 2">
    <name type="scientific">Paenibacillus lutimineralis</name>
    <dbReference type="NCBI Taxonomy" id="2707005"/>
    <lineage>
        <taxon>Bacteria</taxon>
        <taxon>Bacillati</taxon>
        <taxon>Bacillota</taxon>
        <taxon>Bacilli</taxon>
        <taxon>Bacillales</taxon>
        <taxon>Paenibacillaceae</taxon>
        <taxon>Paenibacillus</taxon>
    </lineage>
</organism>
<protein>
    <recommendedName>
        <fullName evidence="3">Ferric siderophore reductase C-terminal domain-containing protein</fullName>
    </recommendedName>
</protein>
<reference evidence="2" key="1">
    <citation type="submission" date="2018-12" db="EMBL/GenBank/DDBJ databases">
        <title>Complete genome sequence of Paenibacillus sp. MBLB1234.</title>
        <authorList>
            <person name="Nam Y.-D."/>
            <person name="Kang J."/>
            <person name="Chung W.-H."/>
            <person name="Park Y.S."/>
        </authorList>
    </citation>
    <scope>NUCLEOTIDE SEQUENCE [LARGE SCALE GENOMIC DNA]</scope>
    <source>
        <strain evidence="2">MBLB1234</strain>
    </source>
</reference>
<sequence length="262" mass="30241">MRDIQYEWLSQYLSVVRDPRPDAIYSVDAQLLTDQEQIKLLLLEYKHQIQGSKIDVAGTYFASSWRTVCAAMIYMTAMTDVRLDLSPTNLRIQIDCGNGYPQLLFVLKSAAELAWPTGERTEWQRNSMEQFYRSLQPIMSAISAVTDLPLSQLWGQIPLGAEYYVNLLSGLFDEEQHREHLLEAYGALTKHINCSCFGLKRNPFDVKEIWLDDPYQPGEQTRMKPTCCLAYLTGDGYCYTCPKLSKQDRQKRYQEIQSAYSQ</sequence>
<dbReference type="EMBL" id="CP034346">
    <property type="protein sequence ID" value="AZS17684.1"/>
    <property type="molecule type" value="Genomic_DNA"/>
</dbReference>
<proteinExistence type="predicted"/>
<dbReference type="Proteomes" id="UP000270678">
    <property type="component" value="Chromosome"/>
</dbReference>
<evidence type="ECO:0008006" key="3">
    <source>
        <dbReference type="Google" id="ProtNLM"/>
    </source>
</evidence>